<dbReference type="Proteomes" id="UP000007581">
    <property type="component" value="Chromosome"/>
</dbReference>
<reference evidence="1" key="1">
    <citation type="submission" date="2012-03" db="EMBL/GenBank/DDBJ databases">
        <authorList>
            <person name="Johnson S.L."/>
            <person name="Sims D."/>
            <person name="Han S."/>
            <person name="Bruce D.C."/>
            <person name="Dasch G.A."/>
        </authorList>
    </citation>
    <scope>NUCLEOTIDE SEQUENCE [LARGE SCALE GENOMIC DNA]</scope>
    <source>
        <strain evidence="1">TH1527</strain>
    </source>
</reference>
<accession>A0ABM5MUQ3</accession>
<gene>
    <name evidence="1" type="ORF">RTTH1527_02330</name>
</gene>
<evidence type="ECO:0000313" key="1">
    <source>
        <dbReference type="EMBL" id="AFE54331.1"/>
    </source>
</evidence>
<proteinExistence type="predicted"/>
<dbReference type="EMBL" id="CP003397">
    <property type="protein sequence ID" value="AFE54331.1"/>
    <property type="molecule type" value="Genomic_DNA"/>
</dbReference>
<organism evidence="1 2">
    <name type="scientific">Rickettsia typhi str. TH1527</name>
    <dbReference type="NCBI Taxonomy" id="1003201"/>
    <lineage>
        <taxon>Bacteria</taxon>
        <taxon>Pseudomonadati</taxon>
        <taxon>Pseudomonadota</taxon>
        <taxon>Alphaproteobacteria</taxon>
        <taxon>Rickettsiales</taxon>
        <taxon>Rickettsiaceae</taxon>
        <taxon>Rickettsieae</taxon>
        <taxon>Rickettsia</taxon>
        <taxon>typhus group</taxon>
    </lineage>
</organism>
<keyword evidence="2" id="KW-1185">Reference proteome</keyword>
<name>A0ABM5MUQ3_RICTP</name>
<protein>
    <submittedName>
        <fullName evidence="1">Uncharacterized protein</fullName>
    </submittedName>
</protein>
<sequence length="70" mass="8217">MVPVNIRQSIITLGLVPQKRYRRVFSVRVKRCGKSTPVSWQQVTHGQPHQEQDQIGITEFKYLFKFPGYL</sequence>
<evidence type="ECO:0000313" key="2">
    <source>
        <dbReference type="Proteomes" id="UP000007581"/>
    </source>
</evidence>